<evidence type="ECO:0000313" key="4">
    <source>
        <dbReference type="Proteomes" id="UP000271162"/>
    </source>
</evidence>
<name>A0A0N4Y3L7_NIPBR</name>
<accession>A0A0N4Y3L7</accession>
<feature type="domain" description="MSP" evidence="2">
    <location>
        <begin position="1"/>
        <end position="57"/>
    </location>
</feature>
<dbReference type="InterPro" id="IPR013783">
    <property type="entry name" value="Ig-like_fold"/>
</dbReference>
<dbReference type="SUPFAM" id="SSF49354">
    <property type="entry name" value="PapD-like"/>
    <property type="match status" value="1"/>
</dbReference>
<dbReference type="PROSITE" id="PS50202">
    <property type="entry name" value="MSP"/>
    <property type="match status" value="1"/>
</dbReference>
<evidence type="ECO:0000313" key="5">
    <source>
        <dbReference type="WBParaSite" id="NBR_0001041401-mRNA-1"/>
    </source>
</evidence>
<dbReference type="EMBL" id="UYSL01020314">
    <property type="protein sequence ID" value="VDL74004.1"/>
    <property type="molecule type" value="Genomic_DNA"/>
</dbReference>
<reference evidence="3 4" key="2">
    <citation type="submission" date="2018-11" db="EMBL/GenBank/DDBJ databases">
        <authorList>
            <consortium name="Pathogen Informatics"/>
        </authorList>
    </citation>
    <scope>NUCLEOTIDE SEQUENCE [LARGE SCALE GENOMIC DNA]</scope>
</reference>
<dbReference type="InterPro" id="IPR008962">
    <property type="entry name" value="PapD-like_sf"/>
</dbReference>
<protein>
    <submittedName>
        <fullName evidence="5">MSP domain-containing protein</fullName>
    </submittedName>
</protein>
<dbReference type="WBParaSite" id="NBR_0001041401-mRNA-1">
    <property type="protein sequence ID" value="NBR_0001041401-mRNA-1"/>
    <property type="gene ID" value="NBR_0001041401"/>
</dbReference>
<gene>
    <name evidence="3" type="ORF">NBR_LOCUS10415</name>
</gene>
<evidence type="ECO:0000259" key="2">
    <source>
        <dbReference type="PROSITE" id="PS50202"/>
    </source>
</evidence>
<dbReference type="InterPro" id="IPR000535">
    <property type="entry name" value="MSP_dom"/>
</dbReference>
<proteinExistence type="predicted"/>
<sequence length="57" mass="6372">MKVSNDDDYGVTPIHGFIDPSESTNVDVTRMNGIPENDRLVHEVPTESFPRINLCAQ</sequence>
<dbReference type="AlphaFoldDB" id="A0A0N4Y3L7"/>
<evidence type="ECO:0000256" key="1">
    <source>
        <dbReference type="SAM" id="MobiDB-lite"/>
    </source>
</evidence>
<dbReference type="Gene3D" id="2.60.40.10">
    <property type="entry name" value="Immunoglobulins"/>
    <property type="match status" value="1"/>
</dbReference>
<feature type="region of interest" description="Disordered" evidence="1">
    <location>
        <begin position="1"/>
        <end position="22"/>
    </location>
</feature>
<keyword evidence="4" id="KW-1185">Reference proteome</keyword>
<reference evidence="5" key="1">
    <citation type="submission" date="2017-02" db="UniProtKB">
        <authorList>
            <consortium name="WormBaseParasite"/>
        </authorList>
    </citation>
    <scope>IDENTIFICATION</scope>
</reference>
<evidence type="ECO:0000313" key="3">
    <source>
        <dbReference type="EMBL" id="VDL74004.1"/>
    </source>
</evidence>
<organism evidence="5">
    <name type="scientific">Nippostrongylus brasiliensis</name>
    <name type="common">Rat hookworm</name>
    <dbReference type="NCBI Taxonomy" id="27835"/>
    <lineage>
        <taxon>Eukaryota</taxon>
        <taxon>Metazoa</taxon>
        <taxon>Ecdysozoa</taxon>
        <taxon>Nematoda</taxon>
        <taxon>Chromadorea</taxon>
        <taxon>Rhabditida</taxon>
        <taxon>Rhabditina</taxon>
        <taxon>Rhabditomorpha</taxon>
        <taxon>Strongyloidea</taxon>
        <taxon>Heligmosomidae</taxon>
        <taxon>Nippostrongylus</taxon>
    </lineage>
</organism>
<dbReference type="Proteomes" id="UP000271162">
    <property type="component" value="Unassembled WGS sequence"/>
</dbReference>